<keyword evidence="1" id="KW-0143">Chaperone</keyword>
<dbReference type="InterPro" id="IPR051938">
    <property type="entry name" value="Apopto_cytoskel_mod"/>
</dbReference>
<dbReference type="SUPFAM" id="SSF46565">
    <property type="entry name" value="Chaperone J-domain"/>
    <property type="match status" value="1"/>
</dbReference>
<dbReference type="Gene3D" id="1.10.287.110">
    <property type="entry name" value="DnaJ domain"/>
    <property type="match status" value="1"/>
</dbReference>
<protein>
    <recommendedName>
        <fullName evidence="3">J domain-containing protein</fullName>
    </recommendedName>
</protein>
<comment type="caution">
    <text evidence="4">The sequence shown here is derived from an EMBL/GenBank/DDBJ whole genome shotgun (WGS) entry which is preliminary data.</text>
</comment>
<dbReference type="Proteomes" id="UP000231019">
    <property type="component" value="Unassembled WGS sequence"/>
</dbReference>
<dbReference type="InterPro" id="IPR001623">
    <property type="entry name" value="DnaJ_domain"/>
</dbReference>
<dbReference type="PROSITE" id="PS50076">
    <property type="entry name" value="DNAJ_2"/>
    <property type="match status" value="1"/>
</dbReference>
<evidence type="ECO:0000256" key="1">
    <source>
        <dbReference type="ARBA" id="ARBA00023186"/>
    </source>
</evidence>
<dbReference type="SUPFAM" id="SSF101898">
    <property type="entry name" value="NHL repeat"/>
    <property type="match status" value="1"/>
</dbReference>
<evidence type="ECO:0000259" key="3">
    <source>
        <dbReference type="PROSITE" id="PS50076"/>
    </source>
</evidence>
<feature type="domain" description="J" evidence="3">
    <location>
        <begin position="6"/>
        <end position="67"/>
    </location>
</feature>
<accession>A0A2M7G9W7</accession>
<keyword evidence="2" id="KW-0175">Coiled coil</keyword>
<proteinExistence type="predicted"/>
<dbReference type="CDD" id="cd06257">
    <property type="entry name" value="DnaJ"/>
    <property type="match status" value="1"/>
</dbReference>
<sequence length="393" mass="45497">MDDAEDLYALLQVHAKASPEVIKKAYYTLMQKNHPDRGGDLQLAQRINHAYDILNDPERRKRYDLWRAKIQRQREMVKQEHAQQARKAKEKAQEQAALKAEQAELKKLEGSFQTPALWGQHLVMADERGHRVLIMNLKGEVVWKYGKQVGQSLKKPRLAHFSKEGKILVADCGQQQVLKLNLKKQTVWSYTYQNQSVQMRAQAQPAFVDGTENGGILVTDTGNRMVFEVTPDHQIAWQFNGQLAFNLKLSHLLIKPELFMPVSAFEVEPGLYLIADQGNGRILLLNRKGKLVWIYPEKKNESLRAVNFAYRLKSGNIWITSDKLIEVNTKGEVVWEYSKLNDSDIKQAYPLTESRFLVDFSHLVKRGINQEMMMLDHAGKILFRHYYSQHRFI</sequence>
<evidence type="ECO:0000313" key="4">
    <source>
        <dbReference type="EMBL" id="PIW18941.1"/>
    </source>
</evidence>
<dbReference type="EMBL" id="PFFQ01000006">
    <property type="protein sequence ID" value="PIW18941.1"/>
    <property type="molecule type" value="Genomic_DNA"/>
</dbReference>
<organism evidence="4 5">
    <name type="scientific">bacterium (Candidatus Blackallbacteria) CG17_big_fil_post_rev_8_21_14_2_50_48_46</name>
    <dbReference type="NCBI Taxonomy" id="2014261"/>
    <lineage>
        <taxon>Bacteria</taxon>
        <taxon>Candidatus Blackallbacteria</taxon>
    </lineage>
</organism>
<dbReference type="InterPro" id="IPR036869">
    <property type="entry name" value="J_dom_sf"/>
</dbReference>
<feature type="coiled-coil region" evidence="2">
    <location>
        <begin position="78"/>
        <end position="111"/>
    </location>
</feature>
<dbReference type="InterPro" id="IPR011042">
    <property type="entry name" value="6-blade_b-propeller_TolB-like"/>
</dbReference>
<evidence type="ECO:0000313" key="5">
    <source>
        <dbReference type="Proteomes" id="UP000231019"/>
    </source>
</evidence>
<dbReference type="PANTHER" id="PTHR44145:SF3">
    <property type="entry name" value="DNAJ HOMOLOG SUBFAMILY A MEMBER 3, MITOCHONDRIAL"/>
    <property type="match status" value="1"/>
</dbReference>
<evidence type="ECO:0000256" key="2">
    <source>
        <dbReference type="SAM" id="Coils"/>
    </source>
</evidence>
<dbReference type="Gene3D" id="2.120.10.30">
    <property type="entry name" value="TolB, C-terminal domain"/>
    <property type="match status" value="1"/>
</dbReference>
<dbReference type="Pfam" id="PF00226">
    <property type="entry name" value="DnaJ"/>
    <property type="match status" value="1"/>
</dbReference>
<reference evidence="4 5" key="1">
    <citation type="submission" date="2017-09" db="EMBL/GenBank/DDBJ databases">
        <title>Depth-based differentiation of microbial function through sediment-hosted aquifers and enrichment of novel symbionts in the deep terrestrial subsurface.</title>
        <authorList>
            <person name="Probst A.J."/>
            <person name="Ladd B."/>
            <person name="Jarett J.K."/>
            <person name="Geller-Mcgrath D.E."/>
            <person name="Sieber C.M."/>
            <person name="Emerson J.B."/>
            <person name="Anantharaman K."/>
            <person name="Thomas B.C."/>
            <person name="Malmstrom R."/>
            <person name="Stieglmeier M."/>
            <person name="Klingl A."/>
            <person name="Woyke T."/>
            <person name="Ryan C.M."/>
            <person name="Banfield J.F."/>
        </authorList>
    </citation>
    <scope>NUCLEOTIDE SEQUENCE [LARGE SCALE GENOMIC DNA]</scope>
    <source>
        <strain evidence="4">CG17_big_fil_post_rev_8_21_14_2_50_48_46</strain>
    </source>
</reference>
<dbReference type="PANTHER" id="PTHR44145">
    <property type="entry name" value="DNAJ HOMOLOG SUBFAMILY A MEMBER 3, MITOCHONDRIAL"/>
    <property type="match status" value="1"/>
</dbReference>
<gene>
    <name evidence="4" type="ORF">COW36_02185</name>
</gene>
<dbReference type="SMART" id="SM00271">
    <property type="entry name" value="DnaJ"/>
    <property type="match status" value="1"/>
</dbReference>
<name>A0A2M7G9W7_9BACT</name>
<dbReference type="AlphaFoldDB" id="A0A2M7G9W7"/>